<dbReference type="EMBL" id="ABEU02000023">
    <property type="status" value="NOT_ANNOTATED_CDS"/>
    <property type="molecule type" value="Genomic_DNA"/>
</dbReference>
<organism evidence="1 2">
    <name type="scientific">Physcomitrium patens</name>
    <name type="common">Spreading-leaved earth moss</name>
    <name type="synonym">Physcomitrella patens</name>
    <dbReference type="NCBI Taxonomy" id="3218"/>
    <lineage>
        <taxon>Eukaryota</taxon>
        <taxon>Viridiplantae</taxon>
        <taxon>Streptophyta</taxon>
        <taxon>Embryophyta</taxon>
        <taxon>Bryophyta</taxon>
        <taxon>Bryophytina</taxon>
        <taxon>Bryopsida</taxon>
        <taxon>Funariidae</taxon>
        <taxon>Funariales</taxon>
        <taxon>Funariaceae</taxon>
        <taxon>Physcomitrium</taxon>
    </lineage>
</organism>
<reference evidence="1 2" key="1">
    <citation type="journal article" date="2008" name="Science">
        <title>The Physcomitrella genome reveals evolutionary insights into the conquest of land by plants.</title>
        <authorList>
            <person name="Rensing S."/>
            <person name="Lang D."/>
            <person name="Zimmer A."/>
            <person name="Terry A."/>
            <person name="Salamov A."/>
            <person name="Shapiro H."/>
            <person name="Nishiyama T."/>
            <person name="Perroud P.-F."/>
            <person name="Lindquist E."/>
            <person name="Kamisugi Y."/>
            <person name="Tanahashi T."/>
            <person name="Sakakibara K."/>
            <person name="Fujita T."/>
            <person name="Oishi K."/>
            <person name="Shin-I T."/>
            <person name="Kuroki Y."/>
            <person name="Toyoda A."/>
            <person name="Suzuki Y."/>
            <person name="Hashimoto A."/>
            <person name="Yamaguchi K."/>
            <person name="Sugano A."/>
            <person name="Kohara Y."/>
            <person name="Fujiyama A."/>
            <person name="Anterola A."/>
            <person name="Aoki S."/>
            <person name="Ashton N."/>
            <person name="Barbazuk W.B."/>
            <person name="Barker E."/>
            <person name="Bennetzen J."/>
            <person name="Bezanilla M."/>
            <person name="Blankenship R."/>
            <person name="Cho S.H."/>
            <person name="Dutcher S."/>
            <person name="Estelle M."/>
            <person name="Fawcett J.A."/>
            <person name="Gundlach H."/>
            <person name="Hanada K."/>
            <person name="Heyl A."/>
            <person name="Hicks K.A."/>
            <person name="Hugh J."/>
            <person name="Lohr M."/>
            <person name="Mayer K."/>
            <person name="Melkozernov A."/>
            <person name="Murata T."/>
            <person name="Nelson D."/>
            <person name="Pils B."/>
            <person name="Prigge M."/>
            <person name="Reiss B."/>
            <person name="Renner T."/>
            <person name="Rombauts S."/>
            <person name="Rushton P."/>
            <person name="Sanderfoot A."/>
            <person name="Schween G."/>
            <person name="Shiu S.-H."/>
            <person name="Stueber K."/>
            <person name="Theodoulou F.L."/>
            <person name="Tu H."/>
            <person name="Van de Peer Y."/>
            <person name="Verrier P.J."/>
            <person name="Waters E."/>
            <person name="Wood A."/>
            <person name="Yang L."/>
            <person name="Cove D."/>
            <person name="Cuming A."/>
            <person name="Hasebe M."/>
            <person name="Lucas S."/>
            <person name="Mishler D.B."/>
            <person name="Reski R."/>
            <person name="Grigoriev I."/>
            <person name="Quatrano R.S."/>
            <person name="Boore J.L."/>
        </authorList>
    </citation>
    <scope>NUCLEOTIDE SEQUENCE [LARGE SCALE GENOMIC DNA]</scope>
    <source>
        <strain evidence="1 2">cv. Gransden 2004</strain>
    </source>
</reference>
<dbReference type="EnsemblPlants" id="Pp3c23_14030V3.1">
    <property type="protein sequence ID" value="PAC:32949884.CDS.1"/>
    <property type="gene ID" value="Pp3c23_14030"/>
</dbReference>
<accession>A0A7I3ZFV6</accession>
<evidence type="ECO:0000313" key="1">
    <source>
        <dbReference type="EnsemblPlants" id="PAC:32949884.CDS.1"/>
    </source>
</evidence>
<proteinExistence type="predicted"/>
<dbReference type="Proteomes" id="UP000006727">
    <property type="component" value="Chromosome 23"/>
</dbReference>
<sequence>MLEEKLEKVTSSRYSSNSRTKITTPQIFCKPSNLNLPTRNYCYILFETEPRNQLMNLGGE</sequence>
<name>A0A7I3ZFV6_PHYPA</name>
<evidence type="ECO:0000313" key="2">
    <source>
        <dbReference type="Proteomes" id="UP000006727"/>
    </source>
</evidence>
<keyword evidence="2" id="KW-1185">Reference proteome</keyword>
<dbReference type="Gramene" id="Pp3c23_14030V3.1">
    <property type="protein sequence ID" value="PAC:32949884.CDS.1"/>
    <property type="gene ID" value="Pp3c23_14030"/>
</dbReference>
<reference evidence="1" key="3">
    <citation type="submission" date="2020-12" db="UniProtKB">
        <authorList>
            <consortium name="EnsemblPlants"/>
        </authorList>
    </citation>
    <scope>IDENTIFICATION</scope>
</reference>
<dbReference type="InParanoid" id="A0A7I3ZFV6"/>
<protein>
    <submittedName>
        <fullName evidence="1">Uncharacterized protein</fullName>
    </submittedName>
</protein>
<reference evidence="1 2" key="2">
    <citation type="journal article" date="2018" name="Plant J.">
        <title>The Physcomitrella patens chromosome-scale assembly reveals moss genome structure and evolution.</title>
        <authorList>
            <person name="Lang D."/>
            <person name="Ullrich K.K."/>
            <person name="Murat F."/>
            <person name="Fuchs J."/>
            <person name="Jenkins J."/>
            <person name="Haas F.B."/>
            <person name="Piednoel M."/>
            <person name="Gundlach H."/>
            <person name="Van Bel M."/>
            <person name="Meyberg R."/>
            <person name="Vives C."/>
            <person name="Morata J."/>
            <person name="Symeonidi A."/>
            <person name="Hiss M."/>
            <person name="Muchero W."/>
            <person name="Kamisugi Y."/>
            <person name="Saleh O."/>
            <person name="Blanc G."/>
            <person name="Decker E.L."/>
            <person name="van Gessel N."/>
            <person name="Grimwood J."/>
            <person name="Hayes R.D."/>
            <person name="Graham S.W."/>
            <person name="Gunter L.E."/>
            <person name="McDaniel S.F."/>
            <person name="Hoernstein S.N.W."/>
            <person name="Larsson A."/>
            <person name="Li F.W."/>
            <person name="Perroud P.F."/>
            <person name="Phillips J."/>
            <person name="Ranjan P."/>
            <person name="Rokshar D.S."/>
            <person name="Rothfels C.J."/>
            <person name="Schneider L."/>
            <person name="Shu S."/>
            <person name="Stevenson D.W."/>
            <person name="Thummler F."/>
            <person name="Tillich M."/>
            <person name="Villarreal Aguilar J.C."/>
            <person name="Widiez T."/>
            <person name="Wong G.K."/>
            <person name="Wymore A."/>
            <person name="Zhang Y."/>
            <person name="Zimmer A.D."/>
            <person name="Quatrano R.S."/>
            <person name="Mayer K.F.X."/>
            <person name="Goodstein D."/>
            <person name="Casacuberta J.M."/>
            <person name="Vandepoele K."/>
            <person name="Reski R."/>
            <person name="Cuming A.C."/>
            <person name="Tuskan G.A."/>
            <person name="Maumus F."/>
            <person name="Salse J."/>
            <person name="Schmutz J."/>
            <person name="Rensing S.A."/>
        </authorList>
    </citation>
    <scope>NUCLEOTIDE SEQUENCE [LARGE SCALE GENOMIC DNA]</scope>
    <source>
        <strain evidence="1 2">cv. Gransden 2004</strain>
    </source>
</reference>
<dbReference type="AlphaFoldDB" id="A0A7I3ZFV6"/>